<dbReference type="SUPFAM" id="SSF52540">
    <property type="entry name" value="P-loop containing nucleoside triphosphate hydrolases"/>
    <property type="match status" value="1"/>
</dbReference>
<dbReference type="Gene3D" id="3.30.300.130">
    <property type="entry name" value="Fe-S cluster assembly (FSCA)"/>
    <property type="match status" value="1"/>
</dbReference>
<dbReference type="AlphaFoldDB" id="A0A0G4H493"/>
<keyword evidence="4" id="KW-0408">Iron</keyword>
<dbReference type="InterPro" id="IPR034904">
    <property type="entry name" value="FSCA_dom_sf"/>
</dbReference>
<evidence type="ECO:0000256" key="5">
    <source>
        <dbReference type="ARBA" id="ARBA00023014"/>
    </source>
</evidence>
<dbReference type="SUPFAM" id="SSF117916">
    <property type="entry name" value="Fe-S cluster assembly (FSCA) domain-like"/>
    <property type="match status" value="1"/>
</dbReference>
<name>A0A0G4H493_VITBC</name>
<evidence type="ECO:0000313" key="10">
    <source>
        <dbReference type="EMBL" id="CEM38581.1"/>
    </source>
</evidence>
<reference evidence="10 11" key="1">
    <citation type="submission" date="2014-11" db="EMBL/GenBank/DDBJ databases">
        <authorList>
            <person name="Zhu J."/>
            <person name="Qi W."/>
            <person name="Song R."/>
        </authorList>
    </citation>
    <scope>NUCLEOTIDE SEQUENCE [LARGE SCALE GENOMIC DNA]</scope>
</reference>
<comment type="similarity">
    <text evidence="6">Belongs to the Mrp/NBP35 ATP-binding proteins family.</text>
</comment>
<keyword evidence="3" id="KW-0067">ATP-binding</keyword>
<dbReference type="FunCoup" id="A0A0G4H493">
    <property type="interactions" value="37"/>
</dbReference>
<evidence type="ECO:0000256" key="2">
    <source>
        <dbReference type="ARBA" id="ARBA00022741"/>
    </source>
</evidence>
<protein>
    <recommendedName>
        <fullName evidence="12">MIP18 family-like domain-containing protein</fullName>
    </recommendedName>
</protein>
<feature type="domain" description="MIP18 family-like" evidence="8">
    <location>
        <begin position="20"/>
        <end position="94"/>
    </location>
</feature>
<dbReference type="CDD" id="cd02037">
    <property type="entry name" value="Mrp_NBP35"/>
    <property type="match status" value="1"/>
</dbReference>
<organism evidence="10 11">
    <name type="scientific">Vitrella brassicaformis (strain CCMP3155)</name>
    <dbReference type="NCBI Taxonomy" id="1169540"/>
    <lineage>
        <taxon>Eukaryota</taxon>
        <taxon>Sar</taxon>
        <taxon>Alveolata</taxon>
        <taxon>Colpodellida</taxon>
        <taxon>Vitrellaceae</taxon>
        <taxon>Vitrella</taxon>
    </lineage>
</organism>
<dbReference type="InterPro" id="IPR019591">
    <property type="entry name" value="Mrp/NBP35_ATP-bd"/>
</dbReference>
<keyword evidence="1" id="KW-0479">Metal-binding</keyword>
<dbReference type="Gene3D" id="3.40.50.300">
    <property type="entry name" value="P-loop containing nucleotide triphosphate hydrolases"/>
    <property type="match status" value="1"/>
</dbReference>
<keyword evidence="2" id="KW-0547">Nucleotide-binding</keyword>
<sequence>MDDALVDGGGEGQPRDDRLREEVVHELKKVIDPDLKKDIVTLGFIKNLKIDFTKGAVSFTLELTTPACPVKDQFVQVCTSLLEALEWVTAGSVQIDITSQKASSSRQQPGSEGIPPGLRQVSFIIAVASCKGGVGKSTVAVNLAYTLQHMKAKVGIIDADVYGPSLSYLIPLQCDGVRGTPDGLMVPLEHRGVKLMSYGFIKPGDYAALRGPLASGMVRQMITGTAWGELDYLVIDLPPGTGDIHMTVAQSVRVHGAVIVTTPQQLSLVDVEKGLRVFDQLKIPTLMVVENMSYFTCGTCHTRHEIFQRPPHTIARLQDEYGIDRTHWCRLPIDQRLTVPQEATHTQQRREGDDDAYEPLECPPATFPFVLTVDSHDPVWESFRQIAETVARGLSASRFADNRPRVRMTDDMMMEVTIPCASPPPPAPPPAAVSNGPAVADNGTSGEGQGATNGHVGALEASELMSGVAGEDVLLVPARTVRLACRCAECIDEFTGKAKLQPWRVPRDVVADRINPTGNYAVTIHWSDGHESIMAYAVLERVARKHADQQRPKGD</sequence>
<dbReference type="Proteomes" id="UP000041254">
    <property type="component" value="Unassembled WGS sequence"/>
</dbReference>
<dbReference type="OMA" id="MSYGFIR"/>
<dbReference type="PhylomeDB" id="A0A0G4H493"/>
<dbReference type="InterPro" id="IPR027417">
    <property type="entry name" value="P-loop_NTPase"/>
</dbReference>
<gene>
    <name evidence="10" type="ORF">Vbra_10576</name>
</gene>
<dbReference type="GO" id="GO:0005524">
    <property type="term" value="F:ATP binding"/>
    <property type="evidence" value="ECO:0007669"/>
    <property type="project" value="UniProtKB-KW"/>
</dbReference>
<evidence type="ECO:0000256" key="7">
    <source>
        <dbReference type="SAM" id="MobiDB-lite"/>
    </source>
</evidence>
<dbReference type="HAMAP" id="MF_02040">
    <property type="entry name" value="Mrp_NBP35"/>
    <property type="match status" value="1"/>
</dbReference>
<dbReference type="EMBL" id="CDMY01000989">
    <property type="protein sequence ID" value="CEM38581.1"/>
    <property type="molecule type" value="Genomic_DNA"/>
</dbReference>
<dbReference type="InterPro" id="IPR002744">
    <property type="entry name" value="MIP18-like"/>
</dbReference>
<dbReference type="InParanoid" id="A0A0G4H493"/>
<evidence type="ECO:0000313" key="11">
    <source>
        <dbReference type="Proteomes" id="UP000041254"/>
    </source>
</evidence>
<dbReference type="InterPro" id="IPR010376">
    <property type="entry name" value="GBBH-like_N"/>
</dbReference>
<dbReference type="Gene3D" id="3.30.2020.30">
    <property type="match status" value="1"/>
</dbReference>
<dbReference type="InterPro" id="IPR000808">
    <property type="entry name" value="Mrp-like_CS"/>
</dbReference>
<dbReference type="STRING" id="1169540.A0A0G4H493"/>
<evidence type="ECO:0000259" key="9">
    <source>
        <dbReference type="Pfam" id="PF06155"/>
    </source>
</evidence>
<dbReference type="GO" id="GO:0140663">
    <property type="term" value="F:ATP-dependent FeS chaperone activity"/>
    <property type="evidence" value="ECO:0007669"/>
    <property type="project" value="InterPro"/>
</dbReference>
<dbReference type="Pfam" id="PF06155">
    <property type="entry name" value="GBBH-like_N"/>
    <property type="match status" value="1"/>
</dbReference>
<evidence type="ECO:0000256" key="1">
    <source>
        <dbReference type="ARBA" id="ARBA00022723"/>
    </source>
</evidence>
<keyword evidence="5" id="KW-0411">Iron-sulfur</keyword>
<dbReference type="GO" id="GO:0051539">
    <property type="term" value="F:4 iron, 4 sulfur cluster binding"/>
    <property type="evidence" value="ECO:0007669"/>
    <property type="project" value="TreeGrafter"/>
</dbReference>
<dbReference type="Pfam" id="PF10609">
    <property type="entry name" value="ParA"/>
    <property type="match status" value="1"/>
</dbReference>
<feature type="region of interest" description="Disordered" evidence="7">
    <location>
        <begin position="423"/>
        <end position="454"/>
    </location>
</feature>
<dbReference type="VEuPathDB" id="CryptoDB:Vbra_10576"/>
<evidence type="ECO:0000256" key="4">
    <source>
        <dbReference type="ARBA" id="ARBA00023004"/>
    </source>
</evidence>
<dbReference type="GO" id="GO:0016226">
    <property type="term" value="P:iron-sulfur cluster assembly"/>
    <property type="evidence" value="ECO:0007669"/>
    <property type="project" value="InterPro"/>
</dbReference>
<feature type="domain" description="Gamma-butyrobetaine hydroxylase-like N-terminal" evidence="9">
    <location>
        <begin position="476"/>
        <end position="534"/>
    </location>
</feature>
<dbReference type="OrthoDB" id="1741334at2759"/>
<proteinExistence type="inferred from homology"/>
<evidence type="ECO:0000256" key="3">
    <source>
        <dbReference type="ARBA" id="ARBA00022840"/>
    </source>
</evidence>
<evidence type="ECO:0000256" key="6">
    <source>
        <dbReference type="ARBA" id="ARBA00024036"/>
    </source>
</evidence>
<evidence type="ECO:0000259" key="8">
    <source>
        <dbReference type="Pfam" id="PF01883"/>
    </source>
</evidence>
<dbReference type="InterPro" id="IPR033756">
    <property type="entry name" value="YlxH/NBP35"/>
</dbReference>
<dbReference type="InterPro" id="IPR038492">
    <property type="entry name" value="GBBH-like_N_sf"/>
</dbReference>
<dbReference type="PANTHER" id="PTHR42961:SF2">
    <property type="entry name" value="IRON-SULFUR PROTEIN NUBPL"/>
    <property type="match status" value="1"/>
</dbReference>
<dbReference type="PROSITE" id="PS01215">
    <property type="entry name" value="MRP"/>
    <property type="match status" value="1"/>
</dbReference>
<evidence type="ECO:0008006" key="12">
    <source>
        <dbReference type="Google" id="ProtNLM"/>
    </source>
</evidence>
<dbReference type="GO" id="GO:0046872">
    <property type="term" value="F:metal ion binding"/>
    <property type="evidence" value="ECO:0007669"/>
    <property type="project" value="UniProtKB-KW"/>
</dbReference>
<dbReference type="PANTHER" id="PTHR42961">
    <property type="entry name" value="IRON-SULFUR PROTEIN NUBPL"/>
    <property type="match status" value="1"/>
</dbReference>
<dbReference type="InterPro" id="IPR044304">
    <property type="entry name" value="NUBPL-like"/>
</dbReference>
<keyword evidence="11" id="KW-1185">Reference proteome</keyword>
<accession>A0A0G4H493</accession>
<dbReference type="Pfam" id="PF01883">
    <property type="entry name" value="FeS_assembly_P"/>
    <property type="match status" value="1"/>
</dbReference>